<organism evidence="2 3">
    <name type="scientific">Psychroserpens algicola</name>
    <dbReference type="NCBI Taxonomy" id="1719034"/>
    <lineage>
        <taxon>Bacteria</taxon>
        <taxon>Pseudomonadati</taxon>
        <taxon>Bacteroidota</taxon>
        <taxon>Flavobacteriia</taxon>
        <taxon>Flavobacteriales</taxon>
        <taxon>Flavobacteriaceae</taxon>
        <taxon>Psychroserpens</taxon>
    </lineage>
</organism>
<name>A0ABT0H6J6_9FLAO</name>
<dbReference type="Gene3D" id="1.20.120.450">
    <property type="entry name" value="dinb family like domain"/>
    <property type="match status" value="1"/>
</dbReference>
<evidence type="ECO:0000259" key="1">
    <source>
        <dbReference type="Pfam" id="PF12867"/>
    </source>
</evidence>
<keyword evidence="2" id="KW-0378">Hydrolase</keyword>
<accession>A0ABT0H6J6</accession>
<keyword evidence="3" id="KW-1185">Reference proteome</keyword>
<sequence>MTEEALYKLRFPIGEFQKPEIITPETIKLWIQDIEQFPQAVEAVTKGLTTEELNWQYRPDGWTIKQVVHHCADSHMNSIIRFKLALTEESPTIRPYYEERWATLIDSIDDNINDTLNLLNGLHAKLGKLLSHISTKELSRVFVHPEHGRRFQLDETIGMYAWHSNHHLAHIKQAIAYKGRFSS</sequence>
<dbReference type="SUPFAM" id="SSF109854">
    <property type="entry name" value="DinB/YfiT-like putative metalloenzymes"/>
    <property type="match status" value="1"/>
</dbReference>
<reference evidence="2" key="1">
    <citation type="submission" date="2022-04" db="EMBL/GenBank/DDBJ databases">
        <authorList>
            <person name="Ren T."/>
        </authorList>
    </citation>
    <scope>NUCLEOTIDE SEQUENCE</scope>
    <source>
        <strain evidence="2">F63249</strain>
    </source>
</reference>
<proteinExistence type="predicted"/>
<gene>
    <name evidence="2" type="ORF">MUY34_05045</name>
</gene>
<dbReference type="EMBL" id="JALPQF010000004">
    <property type="protein sequence ID" value="MCK8479976.1"/>
    <property type="molecule type" value="Genomic_DNA"/>
</dbReference>
<evidence type="ECO:0000313" key="3">
    <source>
        <dbReference type="Proteomes" id="UP001203687"/>
    </source>
</evidence>
<dbReference type="GO" id="GO:0016787">
    <property type="term" value="F:hydrolase activity"/>
    <property type="evidence" value="ECO:0007669"/>
    <property type="project" value="UniProtKB-KW"/>
</dbReference>
<comment type="caution">
    <text evidence="2">The sequence shown here is derived from an EMBL/GenBank/DDBJ whole genome shotgun (WGS) entry which is preliminary data.</text>
</comment>
<protein>
    <submittedName>
        <fullName evidence="2">Metal-dependent hydrolase</fullName>
    </submittedName>
</protein>
<dbReference type="RefSeq" id="WP_204346271.1">
    <property type="nucleotide sequence ID" value="NZ_JACNMJ010000006.1"/>
</dbReference>
<dbReference type="InterPro" id="IPR034660">
    <property type="entry name" value="DinB/YfiT-like"/>
</dbReference>
<dbReference type="Pfam" id="PF12867">
    <property type="entry name" value="DinB_2"/>
    <property type="match status" value="1"/>
</dbReference>
<dbReference type="Proteomes" id="UP001203687">
    <property type="component" value="Unassembled WGS sequence"/>
</dbReference>
<dbReference type="InterPro" id="IPR024775">
    <property type="entry name" value="DinB-like"/>
</dbReference>
<feature type="domain" description="DinB-like" evidence="1">
    <location>
        <begin position="35"/>
        <end position="171"/>
    </location>
</feature>
<evidence type="ECO:0000313" key="2">
    <source>
        <dbReference type="EMBL" id="MCK8479976.1"/>
    </source>
</evidence>
<dbReference type="NCBIfam" id="NF009807">
    <property type="entry name" value="PRK13291.1"/>
    <property type="match status" value="1"/>
</dbReference>